<comment type="caution">
    <text evidence="7">The sequence shown here is derived from an EMBL/GenBank/DDBJ whole genome shotgun (WGS) entry which is preliminary data.</text>
</comment>
<feature type="region of interest" description="Disordered" evidence="6">
    <location>
        <begin position="1"/>
        <end position="28"/>
    </location>
</feature>
<dbReference type="GO" id="GO:0005834">
    <property type="term" value="C:heterotrimeric G-protein complex"/>
    <property type="evidence" value="ECO:0007669"/>
    <property type="project" value="TreeGrafter"/>
</dbReference>
<dbReference type="OrthoDB" id="5817230at2759"/>
<organism evidence="7 8">
    <name type="scientific">Psilocybe cyanescens</name>
    <dbReference type="NCBI Taxonomy" id="93625"/>
    <lineage>
        <taxon>Eukaryota</taxon>
        <taxon>Fungi</taxon>
        <taxon>Dikarya</taxon>
        <taxon>Basidiomycota</taxon>
        <taxon>Agaricomycotina</taxon>
        <taxon>Agaricomycetes</taxon>
        <taxon>Agaricomycetidae</taxon>
        <taxon>Agaricales</taxon>
        <taxon>Agaricineae</taxon>
        <taxon>Strophariaceae</taxon>
        <taxon>Psilocybe</taxon>
    </lineage>
</organism>
<dbReference type="PANTHER" id="PTHR10218:SF360">
    <property type="entry name" value="GUANINE NUCLEOTIDE-BINDING PROTEIN SUBUNIT ALPHA HOMOLOG"/>
    <property type="match status" value="1"/>
</dbReference>
<sequence length="485" mass="55001">MLVTKKKSLSAIAWPSGRGNETDEERKARKLRQREAKRVNDAINKELEAERQKIHKNKAGKILLLGQAESGKSTVLKNFQLHLAPRAFELEADIWRPVIHLNLVRSVNFIVNLAMSRGQLPRQDNPKVPRGPRKLSSSLTPELRKLTLRLAPLRQLEEHLIQILSGRPQVVNDSGVTIAQPYVPTKAPDITLSAGTQWRKTMTVQRQHSIDSMSSTASRESSEVVQCRRMLTALSNDIEALWANRSVQEMLKTAEITLHEQPGFFLDQVKRVTSENFRPRPGESLELNNRVNSRFDIITVDDVLKARVNTLGPEEHTIVAESGSDKAKHYTIYDVGGSRSQRNAWAQFFDDAPMSGFNQVLDEDTNVNRLTDSLRLWQSICSNRILAGVEFVLFLNKLDILESKLKSGVQFSEFVTSYTNKPNETEPVSKYLLDVFIRIHKQYSPKRRKLHSYLTCAVDTKATADIITKIQDVILLKILARVNLV</sequence>
<evidence type="ECO:0000256" key="1">
    <source>
        <dbReference type="ARBA" id="ARBA00022741"/>
    </source>
</evidence>
<feature type="binding site" evidence="4">
    <location>
        <begin position="304"/>
        <end position="310"/>
    </location>
    <ligand>
        <name>GTP</name>
        <dbReference type="ChEBI" id="CHEBI:37565"/>
    </ligand>
</feature>
<feature type="binding site" evidence="4">
    <location>
        <begin position="396"/>
        <end position="399"/>
    </location>
    <ligand>
        <name>GTP</name>
        <dbReference type="ChEBI" id="CHEBI:37565"/>
    </ligand>
</feature>
<keyword evidence="1 4" id="KW-0547">Nucleotide-binding</keyword>
<dbReference type="EMBL" id="NHYD01001917">
    <property type="protein sequence ID" value="PPQ89265.1"/>
    <property type="molecule type" value="Genomic_DNA"/>
</dbReference>
<evidence type="ECO:0000256" key="2">
    <source>
        <dbReference type="ARBA" id="ARBA00023134"/>
    </source>
</evidence>
<evidence type="ECO:0000256" key="6">
    <source>
        <dbReference type="SAM" id="MobiDB-lite"/>
    </source>
</evidence>
<dbReference type="InParanoid" id="A0A409XEU8"/>
<dbReference type="InterPro" id="IPR011025">
    <property type="entry name" value="GproteinA_insert"/>
</dbReference>
<dbReference type="STRING" id="93625.A0A409XEU8"/>
<proteinExistence type="predicted"/>
<dbReference type="InterPro" id="IPR001019">
    <property type="entry name" value="Gprotein_alpha_su"/>
</dbReference>
<dbReference type="InterPro" id="IPR027417">
    <property type="entry name" value="P-loop_NTPase"/>
</dbReference>
<dbReference type="Gene3D" id="1.10.400.10">
    <property type="entry name" value="GI Alpha 1, domain 2-like"/>
    <property type="match status" value="1"/>
</dbReference>
<dbReference type="FunFam" id="3.40.50.300:FF:000720">
    <property type="entry name" value="Guanine nucleotide-binding protein G(k) subunit alpha"/>
    <property type="match status" value="1"/>
</dbReference>
<evidence type="ECO:0000313" key="8">
    <source>
        <dbReference type="Proteomes" id="UP000283269"/>
    </source>
</evidence>
<dbReference type="SMART" id="SM00275">
    <property type="entry name" value="G_alpha"/>
    <property type="match status" value="1"/>
</dbReference>
<keyword evidence="5" id="KW-0479">Metal-binding</keyword>
<dbReference type="PROSITE" id="PS51882">
    <property type="entry name" value="G_ALPHA"/>
    <property type="match status" value="1"/>
</dbReference>
<dbReference type="SUPFAM" id="SSF52540">
    <property type="entry name" value="P-loop containing nucleoside triphosphate hydrolases"/>
    <property type="match status" value="1"/>
</dbReference>
<feature type="binding site" evidence="4">
    <location>
        <position position="457"/>
    </location>
    <ligand>
        <name>GTP</name>
        <dbReference type="ChEBI" id="CHEBI:37565"/>
    </ligand>
</feature>
<evidence type="ECO:0000256" key="5">
    <source>
        <dbReference type="PIRSR" id="PIRSR601019-2"/>
    </source>
</evidence>
<gene>
    <name evidence="7" type="ORF">CVT25_001349</name>
</gene>
<evidence type="ECO:0008006" key="9">
    <source>
        <dbReference type="Google" id="ProtNLM"/>
    </source>
</evidence>
<keyword evidence="5" id="KW-0460">Magnesium</keyword>
<dbReference type="GO" id="GO:0003924">
    <property type="term" value="F:GTPase activity"/>
    <property type="evidence" value="ECO:0007669"/>
    <property type="project" value="InterPro"/>
</dbReference>
<dbReference type="PANTHER" id="PTHR10218">
    <property type="entry name" value="GTP-BINDING PROTEIN ALPHA SUBUNIT"/>
    <property type="match status" value="1"/>
</dbReference>
<protein>
    <recommendedName>
        <fullName evidence="9">G-alpha-domain-containing protein</fullName>
    </recommendedName>
</protein>
<name>A0A409XEU8_PSICY</name>
<dbReference type="GO" id="GO:0046872">
    <property type="term" value="F:metal ion binding"/>
    <property type="evidence" value="ECO:0007669"/>
    <property type="project" value="UniProtKB-KW"/>
</dbReference>
<accession>A0A409XEU8</accession>
<dbReference type="GO" id="GO:0007188">
    <property type="term" value="P:adenylate cyclase-modulating G protein-coupled receptor signaling pathway"/>
    <property type="evidence" value="ECO:0007669"/>
    <property type="project" value="TreeGrafter"/>
</dbReference>
<evidence type="ECO:0000256" key="3">
    <source>
        <dbReference type="ARBA" id="ARBA00023224"/>
    </source>
</evidence>
<keyword evidence="3" id="KW-0807">Transducer</keyword>
<keyword evidence="8" id="KW-1185">Reference proteome</keyword>
<dbReference type="Pfam" id="PF00503">
    <property type="entry name" value="G-alpha"/>
    <property type="match status" value="1"/>
</dbReference>
<dbReference type="AlphaFoldDB" id="A0A409XEU8"/>
<dbReference type="GO" id="GO:0005525">
    <property type="term" value="F:GTP binding"/>
    <property type="evidence" value="ECO:0007669"/>
    <property type="project" value="UniProtKB-KW"/>
</dbReference>
<dbReference type="Proteomes" id="UP000283269">
    <property type="component" value="Unassembled WGS sequence"/>
</dbReference>
<dbReference type="Gene3D" id="3.40.50.300">
    <property type="entry name" value="P-loop containing nucleotide triphosphate hydrolases"/>
    <property type="match status" value="2"/>
</dbReference>
<dbReference type="PRINTS" id="PR00318">
    <property type="entry name" value="GPROTEINA"/>
</dbReference>
<evidence type="ECO:0000256" key="4">
    <source>
        <dbReference type="PIRSR" id="PIRSR601019-1"/>
    </source>
</evidence>
<evidence type="ECO:0000313" key="7">
    <source>
        <dbReference type="EMBL" id="PPQ89265.1"/>
    </source>
</evidence>
<dbReference type="SUPFAM" id="SSF47895">
    <property type="entry name" value="Transducin (alpha subunit), insertion domain"/>
    <property type="match status" value="1"/>
</dbReference>
<dbReference type="GO" id="GO:0031683">
    <property type="term" value="F:G-protein beta/gamma-subunit complex binding"/>
    <property type="evidence" value="ECO:0007669"/>
    <property type="project" value="InterPro"/>
</dbReference>
<dbReference type="GO" id="GO:0005737">
    <property type="term" value="C:cytoplasm"/>
    <property type="evidence" value="ECO:0007669"/>
    <property type="project" value="TreeGrafter"/>
</dbReference>
<feature type="binding site" evidence="5">
    <location>
        <position position="310"/>
    </location>
    <ligand>
        <name>Mg(2+)</name>
        <dbReference type="ChEBI" id="CHEBI:18420"/>
    </ligand>
</feature>
<dbReference type="GO" id="GO:0001664">
    <property type="term" value="F:G protein-coupled receptor binding"/>
    <property type="evidence" value="ECO:0007669"/>
    <property type="project" value="TreeGrafter"/>
</dbReference>
<keyword evidence="2 4" id="KW-0342">GTP-binding</keyword>
<reference evidence="7 8" key="1">
    <citation type="journal article" date="2018" name="Evol. Lett.">
        <title>Horizontal gene cluster transfer increased hallucinogenic mushroom diversity.</title>
        <authorList>
            <person name="Reynolds H.T."/>
            <person name="Vijayakumar V."/>
            <person name="Gluck-Thaler E."/>
            <person name="Korotkin H.B."/>
            <person name="Matheny P.B."/>
            <person name="Slot J.C."/>
        </authorList>
    </citation>
    <scope>NUCLEOTIDE SEQUENCE [LARGE SCALE GENOMIC DNA]</scope>
    <source>
        <strain evidence="7 8">2631</strain>
    </source>
</reference>